<comment type="caution">
    <text evidence="7">The sequence shown here is derived from an EMBL/GenBank/DDBJ whole genome shotgun (WGS) entry which is preliminary data.</text>
</comment>
<keyword evidence="8" id="KW-1185">Reference proteome</keyword>
<dbReference type="GO" id="GO:0001891">
    <property type="term" value="C:phagocytic cup"/>
    <property type="evidence" value="ECO:0007669"/>
    <property type="project" value="TreeGrafter"/>
</dbReference>
<reference evidence="7 8" key="1">
    <citation type="submission" date="2019-09" db="EMBL/GenBank/DDBJ databases">
        <title>Bird 10,000 Genomes (B10K) Project - Family phase.</title>
        <authorList>
            <person name="Zhang G."/>
        </authorList>
    </citation>
    <scope>NUCLEOTIDE SEQUENCE [LARGE SCALE GENOMIC DNA]</scope>
    <source>
        <strain evidence="7">B10K-DU-002-47</strain>
        <tissue evidence="7">Muscle</tissue>
    </source>
</reference>
<dbReference type="Pfam" id="PF00620">
    <property type="entry name" value="RhoGAP"/>
    <property type="match status" value="1"/>
</dbReference>
<evidence type="ECO:0000259" key="6">
    <source>
        <dbReference type="PROSITE" id="PS50238"/>
    </source>
</evidence>
<dbReference type="SMART" id="SM00233">
    <property type="entry name" value="PH"/>
    <property type="match status" value="1"/>
</dbReference>
<dbReference type="SUPFAM" id="SSF48350">
    <property type="entry name" value="GTPase activation domain, GAP"/>
    <property type="match status" value="1"/>
</dbReference>
<dbReference type="FunFam" id="1.10.555.10:FF:000015">
    <property type="entry name" value="rho GTPase-activating protein 25 isoform X1"/>
    <property type="match status" value="1"/>
</dbReference>
<evidence type="ECO:0000256" key="4">
    <source>
        <dbReference type="SAM" id="MobiDB-lite"/>
    </source>
</evidence>
<keyword evidence="1" id="KW-0343">GTPase activation</keyword>
<dbReference type="Gene3D" id="2.30.29.30">
    <property type="entry name" value="Pleckstrin-homology domain (PH domain)/Phosphotyrosine-binding domain (PTB)"/>
    <property type="match status" value="1"/>
</dbReference>
<dbReference type="GO" id="GO:0007015">
    <property type="term" value="P:actin filament organization"/>
    <property type="evidence" value="ECO:0007669"/>
    <property type="project" value="TreeGrafter"/>
</dbReference>
<feature type="non-terminal residue" evidence="7">
    <location>
        <position position="631"/>
    </location>
</feature>
<feature type="compositionally biased region" description="Polar residues" evidence="4">
    <location>
        <begin position="520"/>
        <end position="548"/>
    </location>
</feature>
<feature type="domain" description="Rho-GAP" evidence="6">
    <location>
        <begin position="136"/>
        <end position="330"/>
    </location>
</feature>
<dbReference type="SMART" id="SM00324">
    <property type="entry name" value="RhoGAP"/>
    <property type="match status" value="1"/>
</dbReference>
<name>A0A7L1X313_9AVES</name>
<dbReference type="PANTHER" id="PTHR15228:SF20">
    <property type="entry name" value="RHO GTPASE-ACTIVATING PROTEIN 25"/>
    <property type="match status" value="1"/>
</dbReference>
<evidence type="ECO:0000256" key="2">
    <source>
        <dbReference type="ARBA" id="ARBA00022553"/>
    </source>
</evidence>
<dbReference type="CDD" id="cd04390">
    <property type="entry name" value="RhoGAP_ARHGAP22_24_25"/>
    <property type="match status" value="1"/>
</dbReference>
<dbReference type="Proteomes" id="UP000565698">
    <property type="component" value="Unassembled WGS sequence"/>
</dbReference>
<dbReference type="PROSITE" id="PS50003">
    <property type="entry name" value="PH_DOMAIN"/>
    <property type="match status" value="1"/>
</dbReference>
<dbReference type="InterPro" id="IPR001849">
    <property type="entry name" value="PH_domain"/>
</dbReference>
<organism evidence="7 8">
    <name type="scientific">Thinocorus orbignyianus</name>
    <dbReference type="NCBI Taxonomy" id="161742"/>
    <lineage>
        <taxon>Eukaryota</taxon>
        <taxon>Metazoa</taxon>
        <taxon>Chordata</taxon>
        <taxon>Craniata</taxon>
        <taxon>Vertebrata</taxon>
        <taxon>Euteleostomi</taxon>
        <taxon>Archelosauria</taxon>
        <taxon>Archosauria</taxon>
        <taxon>Dinosauria</taxon>
        <taxon>Saurischia</taxon>
        <taxon>Theropoda</taxon>
        <taxon>Coelurosauria</taxon>
        <taxon>Aves</taxon>
        <taxon>Neognathae</taxon>
        <taxon>Neoaves</taxon>
        <taxon>Aequornithes</taxon>
        <taxon>Ciconiiformes</taxon>
        <taxon>Thinocoridae</taxon>
        <taxon>Thinocorus</taxon>
    </lineage>
</organism>
<accession>A0A7L1X313</accession>
<evidence type="ECO:0000259" key="5">
    <source>
        <dbReference type="PROSITE" id="PS50003"/>
    </source>
</evidence>
<keyword evidence="3" id="KW-0175">Coiled coil</keyword>
<feature type="domain" description="PH" evidence="5">
    <location>
        <begin position="1"/>
        <end position="105"/>
    </location>
</feature>
<dbReference type="SUPFAM" id="SSF50729">
    <property type="entry name" value="PH domain-like"/>
    <property type="match status" value="1"/>
</dbReference>
<dbReference type="InterPro" id="IPR051025">
    <property type="entry name" value="RhoGAP"/>
</dbReference>
<proteinExistence type="predicted"/>
<dbReference type="GO" id="GO:0006911">
    <property type="term" value="P:phagocytosis, engulfment"/>
    <property type="evidence" value="ECO:0007669"/>
    <property type="project" value="TreeGrafter"/>
</dbReference>
<dbReference type="GO" id="GO:0005096">
    <property type="term" value="F:GTPase activator activity"/>
    <property type="evidence" value="ECO:0007669"/>
    <property type="project" value="UniProtKB-KW"/>
</dbReference>
<dbReference type="PANTHER" id="PTHR15228">
    <property type="entry name" value="SPERMATHECAL PHYSIOLOGY VARIANT"/>
    <property type="match status" value="1"/>
</dbReference>
<evidence type="ECO:0000256" key="1">
    <source>
        <dbReference type="ARBA" id="ARBA00022468"/>
    </source>
</evidence>
<dbReference type="GO" id="GO:0051058">
    <property type="term" value="P:negative regulation of small GTPase mediated signal transduction"/>
    <property type="evidence" value="ECO:0007669"/>
    <property type="project" value="TreeGrafter"/>
</dbReference>
<dbReference type="PROSITE" id="PS50238">
    <property type="entry name" value="RHOGAP"/>
    <property type="match status" value="1"/>
</dbReference>
<feature type="region of interest" description="Disordered" evidence="4">
    <location>
        <begin position="486"/>
        <end position="548"/>
    </location>
</feature>
<dbReference type="Gene3D" id="1.10.555.10">
    <property type="entry name" value="Rho GTPase activation protein"/>
    <property type="match status" value="1"/>
</dbReference>
<evidence type="ECO:0000256" key="3">
    <source>
        <dbReference type="ARBA" id="ARBA00023054"/>
    </source>
</evidence>
<dbReference type="InterPro" id="IPR008936">
    <property type="entry name" value="Rho_GTPase_activation_prot"/>
</dbReference>
<feature type="region of interest" description="Disordered" evidence="4">
    <location>
        <begin position="611"/>
        <end position="631"/>
    </location>
</feature>
<feature type="compositionally biased region" description="Low complexity" evidence="4">
    <location>
        <begin position="383"/>
        <end position="398"/>
    </location>
</feature>
<evidence type="ECO:0000313" key="8">
    <source>
        <dbReference type="Proteomes" id="UP000565698"/>
    </source>
</evidence>
<feature type="region of interest" description="Disordered" evidence="4">
    <location>
        <begin position="330"/>
        <end position="361"/>
    </location>
</feature>
<feature type="compositionally biased region" description="Low complexity" evidence="4">
    <location>
        <begin position="500"/>
        <end position="509"/>
    </location>
</feature>
<dbReference type="OrthoDB" id="185175at2759"/>
<keyword evidence="2" id="KW-0597">Phosphoprotein</keyword>
<sequence length="631" mass="70767">RPLKIGWLKKQRSIVKNWQQRYFVLKGQQLYYYKDEDDAKPQVGPGCWALLLLNLPVPATLLLGKWFGMGGSGDQNRTGQDTCVLMANSQAEMEEWVKSIRRVLGSASGGKGEQERLQTFLGSFDLSALSLAVFGQCLAETMAYEQKFGQHQVPILVQKCAEFIREHGVSEEGIFRLPGQDNLVKQLRDAFDAGERPSFDRDTDVHTVASLFKLYLRELPEPVVPWGQYEDFLLCGQALDADEKKGHQELLKQLSLLPRDNYNLLSYICRFLHEIQLNSSINKMSVDNLATVIGVNLIRPKIEDPAIIMRGTPQIQKVMTVMISDHAELFPPSKDVAPSPPAHKNDKKSPVPRSSVGWDAAEDPAVSRAESLIHRQMRDDLNSSSAPGPAASSSAASGDNGCKDTLGMWKTQSRKRTQTLPNRKSFLTAASLGEKGSTDKTDVFARDFWRSSPGSSTRPVVPDGHKRTLSHDLFKLLDLHRASTYDNVPASQGESGEGTGSSPSPSSSSSEKEFLPCHSPSHQPKETASPTSSPAEGSQPHQESREFLQNTILKLEKEMEVQKNDYEEQIKSLEKENYEVWAKVVRLNQDIEKEKKKSEELELRLMNMERSREEMEKKNKMLEEEIKKLAK</sequence>
<dbReference type="InterPro" id="IPR011993">
    <property type="entry name" value="PH-like_dom_sf"/>
</dbReference>
<feature type="region of interest" description="Disordered" evidence="4">
    <location>
        <begin position="380"/>
        <end position="438"/>
    </location>
</feature>
<dbReference type="GO" id="GO:0007165">
    <property type="term" value="P:signal transduction"/>
    <property type="evidence" value="ECO:0007669"/>
    <property type="project" value="InterPro"/>
</dbReference>
<dbReference type="AlphaFoldDB" id="A0A7L1X313"/>
<gene>
    <name evidence="7" type="primary">Arhgap25</name>
    <name evidence="7" type="ORF">THIORB_R09874</name>
</gene>
<dbReference type="InterPro" id="IPR000198">
    <property type="entry name" value="RhoGAP_dom"/>
</dbReference>
<dbReference type="EMBL" id="VXBW01001559">
    <property type="protein sequence ID" value="NXP04526.1"/>
    <property type="molecule type" value="Genomic_DNA"/>
</dbReference>
<feature type="non-terminal residue" evidence="7">
    <location>
        <position position="1"/>
    </location>
</feature>
<evidence type="ECO:0000313" key="7">
    <source>
        <dbReference type="EMBL" id="NXP04526.1"/>
    </source>
</evidence>
<protein>
    <submittedName>
        <fullName evidence="7">RHG25 protein</fullName>
    </submittedName>
</protein>
<dbReference type="Pfam" id="PF00169">
    <property type="entry name" value="PH"/>
    <property type="match status" value="1"/>
</dbReference>